<dbReference type="InterPro" id="IPR050313">
    <property type="entry name" value="Carb_Metab_HTH_regulators"/>
</dbReference>
<proteinExistence type="predicted"/>
<dbReference type="SUPFAM" id="SSF46785">
    <property type="entry name" value="Winged helix' DNA-binding domain"/>
    <property type="match status" value="1"/>
</dbReference>
<dbReference type="STRING" id="399736.SAMN04489720_0767"/>
<dbReference type="InterPro" id="IPR014036">
    <property type="entry name" value="DeoR-like_C"/>
</dbReference>
<dbReference type="Proteomes" id="UP000198822">
    <property type="component" value="Chromosome I"/>
</dbReference>
<dbReference type="InterPro" id="IPR001034">
    <property type="entry name" value="DeoR_HTH"/>
</dbReference>
<evidence type="ECO:0000256" key="2">
    <source>
        <dbReference type="ARBA" id="ARBA00023163"/>
    </source>
</evidence>
<keyword evidence="1" id="KW-0805">Transcription regulation</keyword>
<dbReference type="Gene3D" id="1.10.10.10">
    <property type="entry name" value="Winged helix-like DNA-binding domain superfamily/Winged helix DNA-binding domain"/>
    <property type="match status" value="1"/>
</dbReference>
<keyword evidence="2" id="KW-0804">Transcription</keyword>
<dbReference type="GO" id="GO:0003700">
    <property type="term" value="F:DNA-binding transcription factor activity"/>
    <property type="evidence" value="ECO:0007669"/>
    <property type="project" value="InterPro"/>
</dbReference>
<dbReference type="SMART" id="SM00420">
    <property type="entry name" value="HTH_DEOR"/>
    <property type="match status" value="1"/>
</dbReference>
<dbReference type="PANTHER" id="PTHR30363">
    <property type="entry name" value="HTH-TYPE TRANSCRIPTIONAL REGULATOR SRLR-RELATED"/>
    <property type="match status" value="1"/>
</dbReference>
<dbReference type="PROSITE" id="PS51000">
    <property type="entry name" value="HTH_DEOR_2"/>
    <property type="match status" value="1"/>
</dbReference>
<keyword evidence="5" id="KW-1185">Reference proteome</keyword>
<evidence type="ECO:0000259" key="3">
    <source>
        <dbReference type="PROSITE" id="PS51000"/>
    </source>
</evidence>
<dbReference type="SMART" id="SM01134">
    <property type="entry name" value="DeoRC"/>
    <property type="match status" value="1"/>
</dbReference>
<evidence type="ECO:0000256" key="1">
    <source>
        <dbReference type="ARBA" id="ARBA00023015"/>
    </source>
</evidence>
<sequence>MSTDEPGDAGTAPRGAARSERLHQLAEAVLEAGSLPVDAIVERFGVSTMTAYRDVAELERQGVVVRSKGIVVAAASSLNETTARFRLTQQVEAKAAIAQAARELVRPGMSLLLDDSSSGLALLRAVADRVPLTIATHSQVTAREVEAHPALELFVAGGSYRRATESFYGPATTAAIRALHADVSFMSVTAIRGDTAYHPYEEVAEVKRAMLASAQLRVLLADHSKFGRHALHVIGPVSGWDVLVTDEATRPEHLAPFRDAGVRVITAPS</sequence>
<dbReference type="Pfam" id="PF08220">
    <property type="entry name" value="HTH_DeoR"/>
    <property type="match status" value="1"/>
</dbReference>
<organism evidence="4 5">
    <name type="scientific">Agrococcus jejuensis</name>
    <dbReference type="NCBI Taxonomy" id="399736"/>
    <lineage>
        <taxon>Bacteria</taxon>
        <taxon>Bacillati</taxon>
        <taxon>Actinomycetota</taxon>
        <taxon>Actinomycetes</taxon>
        <taxon>Micrococcales</taxon>
        <taxon>Microbacteriaceae</taxon>
        <taxon>Agrococcus</taxon>
    </lineage>
</organism>
<protein>
    <submittedName>
        <fullName evidence="4">DNA-binding transcriptional regulator of sugar metabolism, DeoR/GlpR family</fullName>
    </submittedName>
</protein>
<reference evidence="5" key="1">
    <citation type="submission" date="2016-10" db="EMBL/GenBank/DDBJ databases">
        <authorList>
            <person name="Varghese N."/>
            <person name="Submissions S."/>
        </authorList>
    </citation>
    <scope>NUCLEOTIDE SEQUENCE [LARGE SCALE GENOMIC DNA]</scope>
    <source>
        <strain evidence="5">DSM 22002</strain>
    </source>
</reference>
<accession>A0A1G8BB91</accession>
<dbReference type="RefSeq" id="WP_172802245.1">
    <property type="nucleotide sequence ID" value="NZ_LT629695.1"/>
</dbReference>
<dbReference type="PANTHER" id="PTHR30363:SF44">
    <property type="entry name" value="AGA OPERON TRANSCRIPTIONAL REPRESSOR-RELATED"/>
    <property type="match status" value="1"/>
</dbReference>
<dbReference type="InterPro" id="IPR037171">
    <property type="entry name" value="NagB/RpiA_transferase-like"/>
</dbReference>
<dbReference type="InterPro" id="IPR036388">
    <property type="entry name" value="WH-like_DNA-bd_sf"/>
</dbReference>
<gene>
    <name evidence="4" type="ORF">SAMN04489720_0767</name>
</gene>
<feature type="domain" description="HTH deoR-type" evidence="3">
    <location>
        <begin position="18"/>
        <end position="73"/>
    </location>
</feature>
<dbReference type="AlphaFoldDB" id="A0A1G8BB91"/>
<evidence type="ECO:0000313" key="5">
    <source>
        <dbReference type="Proteomes" id="UP000198822"/>
    </source>
</evidence>
<dbReference type="EMBL" id="LT629695">
    <property type="protein sequence ID" value="SDH29840.1"/>
    <property type="molecule type" value="Genomic_DNA"/>
</dbReference>
<dbReference type="Pfam" id="PF00455">
    <property type="entry name" value="DeoRC"/>
    <property type="match status" value="1"/>
</dbReference>
<name>A0A1G8BB91_9MICO</name>
<dbReference type="InterPro" id="IPR036390">
    <property type="entry name" value="WH_DNA-bd_sf"/>
</dbReference>
<dbReference type="SUPFAM" id="SSF100950">
    <property type="entry name" value="NagB/RpiA/CoA transferase-like"/>
    <property type="match status" value="1"/>
</dbReference>
<keyword evidence="4" id="KW-0238">DNA-binding</keyword>
<evidence type="ECO:0000313" key="4">
    <source>
        <dbReference type="EMBL" id="SDH29840.1"/>
    </source>
</evidence>
<dbReference type="GO" id="GO:0003677">
    <property type="term" value="F:DNA binding"/>
    <property type="evidence" value="ECO:0007669"/>
    <property type="project" value="UniProtKB-KW"/>
</dbReference>